<proteinExistence type="predicted"/>
<dbReference type="InterPro" id="IPR001633">
    <property type="entry name" value="EAL_dom"/>
</dbReference>
<keyword evidence="5" id="KW-1185">Reference proteome</keyword>
<feature type="domain" description="PAC" evidence="1">
    <location>
        <begin position="916"/>
        <end position="969"/>
    </location>
</feature>
<dbReference type="CDD" id="cd01948">
    <property type="entry name" value="EAL"/>
    <property type="match status" value="1"/>
</dbReference>
<dbReference type="Gene3D" id="3.30.450.20">
    <property type="entry name" value="PAS domain"/>
    <property type="match status" value="2"/>
</dbReference>
<reference evidence="5" key="1">
    <citation type="journal article" date="2019" name="Int. J. Syst. Evol. Microbiol.">
        <title>The Global Catalogue of Microorganisms (GCM) 10K type strain sequencing project: providing services to taxonomists for standard genome sequencing and annotation.</title>
        <authorList>
            <consortium name="The Broad Institute Genomics Platform"/>
            <consortium name="The Broad Institute Genome Sequencing Center for Infectious Disease"/>
            <person name="Wu L."/>
            <person name="Ma J."/>
        </authorList>
    </citation>
    <scope>NUCLEOTIDE SEQUENCE [LARGE SCALE GENOMIC DNA]</scope>
    <source>
        <strain evidence="5">CGMCC 1.7003</strain>
    </source>
</reference>
<dbReference type="SUPFAM" id="SSF55785">
    <property type="entry name" value="PYP-like sensor domain (PAS domain)"/>
    <property type="match status" value="2"/>
</dbReference>
<dbReference type="Gene3D" id="3.20.20.450">
    <property type="entry name" value="EAL domain"/>
    <property type="match status" value="1"/>
</dbReference>
<dbReference type="InterPro" id="IPR001610">
    <property type="entry name" value="PAC"/>
</dbReference>
<dbReference type="Pfam" id="PF00563">
    <property type="entry name" value="EAL"/>
    <property type="match status" value="1"/>
</dbReference>
<dbReference type="InterPro" id="IPR052155">
    <property type="entry name" value="Biofilm_reg_signaling"/>
</dbReference>
<dbReference type="PANTHER" id="PTHR44757:SF2">
    <property type="entry name" value="BIOFILM ARCHITECTURE MAINTENANCE PROTEIN MBAA"/>
    <property type="match status" value="1"/>
</dbReference>
<organism evidence="4 5">
    <name type="scientific">Alishewanella longhuensis</name>
    <dbReference type="NCBI Taxonomy" id="1091037"/>
    <lineage>
        <taxon>Bacteria</taxon>
        <taxon>Pseudomonadati</taxon>
        <taxon>Pseudomonadota</taxon>
        <taxon>Gammaproteobacteria</taxon>
        <taxon>Alteromonadales</taxon>
        <taxon>Alteromonadaceae</taxon>
        <taxon>Alishewanella</taxon>
    </lineage>
</organism>
<dbReference type="Gene3D" id="2.130.10.10">
    <property type="entry name" value="YVTN repeat-like/Quinoprotein amine dehydrogenase"/>
    <property type="match status" value="2"/>
</dbReference>
<protein>
    <submittedName>
        <fullName evidence="4">Diguanylate cyclase</fullName>
    </submittedName>
</protein>
<dbReference type="SUPFAM" id="SSF141868">
    <property type="entry name" value="EAL domain-like"/>
    <property type="match status" value="1"/>
</dbReference>
<evidence type="ECO:0000259" key="1">
    <source>
        <dbReference type="PROSITE" id="PS50113"/>
    </source>
</evidence>
<sequence length="1533" mass="174250">MLPSVTTTLILNNVTYIEVWSVVKWLSIMLLLLCKAAAVQANTILLPLTPEQGLSQGAVRDLHLDRHGFLWIATSGGINRYDGNKVTELHTRDYRLSEISFNDILEDSQGRLWLSADHTGLYLYDETSGYFELFIAAPKELGHPIETTILKLIEYDKEHLLFVVNQAIYKLKLSNRQVTKIFDLTTLGYPTGWIRNLLSENNQLFIAAFNGLIHLDLQSGHAKYLPHLPEHILQPTAEQRHTKNLYLTQEHLFVGTVSGLYQISRADINEYLKSDKPYTINTVMAERNIWHLEKHNQQLLAATDLGLYQITKADSPELLLCFSATNHVLIDNTIVDFAVDPHGGLWVANRAEGAFYWHPQSEAFRHSAGNSQLQLSSNRVTDIWQQDQTLWLATTNGLNQLNIQDNSLQIFLEGSNPDQSNHVGSILSIVNQAEKTLWLTTRTGIKAFDLLSNTLISPSFIEKTVEDLFIAGSEVQLFDQNSESLIIKQQNKLYQYFPNTGRTTAITLLNEQLPMAHFGKVLGQLDDNSWIISTADQLWRFQPENAQLSLFYQYSDFKPQLNRFASSMQQDNQGTLWVGMQGIGLLGFDVKSWEMTQHFSVDNKLRSNEVFSLLLDNIGDIWFSSRQGLARLEPQNLQIEYFNKADGVPFNAFNDGAAIKLNNGNLLFGGIHGIVTVMPEQLQHTQDNLQVVITDFAVLAGEQRSLHGFLNERELRLSHTDAGLRINFSAMSFHNNHKITYRYWLSGQQNNYYPAQYDSQVLFPQLAPGSYQFHVVAISPLTGEQSAPARLFLTISPPIWRSNLAYLIYILLISCSMFFYWRKRRQQQLLLQKAHQQVQISEQRLVQALKSVNSGVFEWVAKSNTMVSSRLPRMLGTSELMHTITVQQHCSLIHPDDLQEYQKQWQRLIQQPELLLDLTYRMRHQDGRWLWFRDQGRVTETDEQNKPLKILGTYSNITETKANEEKARLFGEAFQQTRDWVVILDNRQRVIAANQSFSQAFGGIEPYIGSPTSHHLGISLVRRRFYTKLLKEMTRGEHWQGEEQVITPDGMERPTLINISAVGEHDVSFYVLVFTDITAQKAAEDELRYMANYDALTGLPNRALLMDRIQHGIEQAKRQRRSLALCFIDLDKFKHINDSLGHDIGDLMLKEVARRLKLTLRDSDTVARLGGDEFVVILEGYKSNDNISHVARKMLAVVSEPMQLGNENVGVSPSIGIALFPDDAQNGNELMKHADVAMYHAKEAGRNNFQFFIKEMNEKAHMQLARETRLRKALQHQEFVNYYQPIIDSAQHSIVGAEVLLRWQSPEGMISPAEFIPLAEELRLIVKMTQQLLERALADMALWRAAGFELYLSVNLSTQHLEQPALAETVLALLEKYQLPAHCLRFEITESALMRDQQSAILTMQALSDSGIKLALDDFGTGYSSLKYLKELPLDAIKIDRSFVQDIGIDHNDETIIDAMLSMASSLGLYCVAEGVETEQQLAFFNKRSCFLIQGFLFSRPLPAAEILALLSSDNFVASHTNSKGLHAPGKPK</sequence>
<dbReference type="InterPro" id="IPR000700">
    <property type="entry name" value="PAS-assoc_C"/>
</dbReference>
<dbReference type="InterPro" id="IPR035919">
    <property type="entry name" value="EAL_sf"/>
</dbReference>
<dbReference type="CDD" id="cd00130">
    <property type="entry name" value="PAS"/>
    <property type="match status" value="1"/>
</dbReference>
<dbReference type="EMBL" id="BNAO01000007">
    <property type="protein sequence ID" value="GHG73336.1"/>
    <property type="molecule type" value="Genomic_DNA"/>
</dbReference>
<dbReference type="SMART" id="SM00086">
    <property type="entry name" value="PAC"/>
    <property type="match status" value="2"/>
</dbReference>
<evidence type="ECO:0000259" key="2">
    <source>
        <dbReference type="PROSITE" id="PS50883"/>
    </source>
</evidence>
<evidence type="ECO:0000313" key="4">
    <source>
        <dbReference type="EMBL" id="GHG73336.1"/>
    </source>
</evidence>
<dbReference type="NCBIfam" id="TIGR00229">
    <property type="entry name" value="sensory_box"/>
    <property type="match status" value="1"/>
</dbReference>
<dbReference type="InterPro" id="IPR013783">
    <property type="entry name" value="Ig-like_fold"/>
</dbReference>
<dbReference type="SMART" id="SM00267">
    <property type="entry name" value="GGDEF"/>
    <property type="match status" value="1"/>
</dbReference>
<gene>
    <name evidence="4" type="ORF">GCM10010919_26050</name>
</gene>
<dbReference type="Pfam" id="PF00990">
    <property type="entry name" value="GGDEF"/>
    <property type="match status" value="1"/>
</dbReference>
<dbReference type="InterPro" id="IPR035965">
    <property type="entry name" value="PAS-like_dom_sf"/>
</dbReference>
<dbReference type="PANTHER" id="PTHR44757">
    <property type="entry name" value="DIGUANYLATE CYCLASE DGCP"/>
    <property type="match status" value="1"/>
</dbReference>
<name>A0ABQ3L125_9ALTE</name>
<dbReference type="SUPFAM" id="SSF55073">
    <property type="entry name" value="Nucleotide cyclase"/>
    <property type="match status" value="1"/>
</dbReference>
<dbReference type="Gene3D" id="2.60.40.10">
    <property type="entry name" value="Immunoglobulins"/>
    <property type="match status" value="1"/>
</dbReference>
<dbReference type="InterPro" id="IPR029787">
    <property type="entry name" value="Nucleotide_cyclase"/>
</dbReference>
<dbReference type="SUPFAM" id="SSF63829">
    <property type="entry name" value="Calcium-dependent phosphotriesterase"/>
    <property type="match status" value="2"/>
</dbReference>
<dbReference type="Pfam" id="PF13426">
    <property type="entry name" value="PAS_9"/>
    <property type="match status" value="1"/>
</dbReference>
<dbReference type="NCBIfam" id="TIGR00254">
    <property type="entry name" value="GGDEF"/>
    <property type="match status" value="1"/>
</dbReference>
<dbReference type="InterPro" id="IPR013655">
    <property type="entry name" value="PAS_fold_3"/>
</dbReference>
<dbReference type="PROSITE" id="PS50883">
    <property type="entry name" value="EAL"/>
    <property type="match status" value="1"/>
</dbReference>
<comment type="caution">
    <text evidence="4">The sequence shown here is derived from an EMBL/GenBank/DDBJ whole genome shotgun (WGS) entry which is preliminary data.</text>
</comment>
<dbReference type="InterPro" id="IPR043128">
    <property type="entry name" value="Rev_trsase/Diguanyl_cyclase"/>
</dbReference>
<dbReference type="SMART" id="SM00052">
    <property type="entry name" value="EAL"/>
    <property type="match status" value="1"/>
</dbReference>
<accession>A0ABQ3L125</accession>
<feature type="domain" description="GGDEF" evidence="3">
    <location>
        <begin position="1121"/>
        <end position="1254"/>
    </location>
</feature>
<dbReference type="PROSITE" id="PS50113">
    <property type="entry name" value="PAC"/>
    <property type="match status" value="1"/>
</dbReference>
<evidence type="ECO:0000313" key="5">
    <source>
        <dbReference type="Proteomes" id="UP000659697"/>
    </source>
</evidence>
<dbReference type="Gene3D" id="3.30.70.270">
    <property type="match status" value="1"/>
</dbReference>
<dbReference type="CDD" id="cd01949">
    <property type="entry name" value="GGDEF"/>
    <property type="match status" value="1"/>
</dbReference>
<dbReference type="InterPro" id="IPR000160">
    <property type="entry name" value="GGDEF_dom"/>
</dbReference>
<dbReference type="InterPro" id="IPR015943">
    <property type="entry name" value="WD40/YVTN_repeat-like_dom_sf"/>
</dbReference>
<dbReference type="Pfam" id="PF08447">
    <property type="entry name" value="PAS_3"/>
    <property type="match status" value="1"/>
</dbReference>
<dbReference type="InterPro" id="IPR000014">
    <property type="entry name" value="PAS"/>
</dbReference>
<dbReference type="PROSITE" id="PS50887">
    <property type="entry name" value="GGDEF"/>
    <property type="match status" value="1"/>
</dbReference>
<dbReference type="Proteomes" id="UP000659697">
    <property type="component" value="Unassembled WGS sequence"/>
</dbReference>
<evidence type="ECO:0000259" key="3">
    <source>
        <dbReference type="PROSITE" id="PS50887"/>
    </source>
</evidence>
<feature type="domain" description="EAL" evidence="2">
    <location>
        <begin position="1263"/>
        <end position="1515"/>
    </location>
</feature>